<dbReference type="UniPathway" id="UPA00060"/>
<dbReference type="AlphaFoldDB" id="A0A497XQE0"/>
<dbReference type="GO" id="GO:0009228">
    <property type="term" value="P:thiamine biosynthetic process"/>
    <property type="evidence" value="ECO:0007669"/>
    <property type="project" value="UniProtKB-KW"/>
</dbReference>
<dbReference type="SUPFAM" id="SSF51905">
    <property type="entry name" value="FAD/NAD(P)-binding domain"/>
    <property type="match status" value="1"/>
</dbReference>
<proteinExistence type="predicted"/>
<dbReference type="EMBL" id="RCCJ01000001">
    <property type="protein sequence ID" value="RLJ71197.1"/>
    <property type="molecule type" value="Genomic_DNA"/>
</dbReference>
<dbReference type="GO" id="GO:0009229">
    <property type="term" value="P:thiamine diphosphate biosynthetic process"/>
    <property type="evidence" value="ECO:0007669"/>
    <property type="project" value="UniProtKB-UniPathway"/>
</dbReference>
<evidence type="ECO:0000313" key="5">
    <source>
        <dbReference type="EMBL" id="RLJ71197.1"/>
    </source>
</evidence>
<dbReference type="InterPro" id="IPR012727">
    <property type="entry name" value="Gly_oxidase_ThiO"/>
</dbReference>
<dbReference type="Proteomes" id="UP000267841">
    <property type="component" value="Unassembled WGS sequence"/>
</dbReference>
<dbReference type="GO" id="GO:0016491">
    <property type="term" value="F:oxidoreductase activity"/>
    <property type="evidence" value="ECO:0007669"/>
    <property type="project" value="UniProtKB-KW"/>
</dbReference>
<dbReference type="SUPFAM" id="SSF54373">
    <property type="entry name" value="FAD-linked reductases, C-terminal domain"/>
    <property type="match status" value="1"/>
</dbReference>
<organism evidence="5 6">
    <name type="scientific">Hydrogenivirga caldilitoris</name>
    <dbReference type="NCBI Taxonomy" id="246264"/>
    <lineage>
        <taxon>Bacteria</taxon>
        <taxon>Pseudomonadati</taxon>
        <taxon>Aquificota</taxon>
        <taxon>Aquificia</taxon>
        <taxon>Aquificales</taxon>
        <taxon>Aquificaceae</taxon>
        <taxon>Hydrogenivirga</taxon>
    </lineage>
</organism>
<dbReference type="InterPro" id="IPR006076">
    <property type="entry name" value="FAD-dep_OxRdtase"/>
</dbReference>
<dbReference type="NCBIfam" id="TIGR02352">
    <property type="entry name" value="thiamin_ThiO"/>
    <property type="match status" value="1"/>
</dbReference>
<accession>A0A497XQE0</accession>
<reference evidence="5 6" key="1">
    <citation type="submission" date="2018-10" db="EMBL/GenBank/DDBJ databases">
        <title>Genomic Encyclopedia of Archaeal and Bacterial Type Strains, Phase II (KMG-II): from individual species to whole genera.</title>
        <authorList>
            <person name="Goeker M."/>
        </authorList>
    </citation>
    <scope>NUCLEOTIDE SEQUENCE [LARGE SCALE GENOMIC DNA]</scope>
    <source>
        <strain evidence="5 6">DSM 16510</strain>
    </source>
</reference>
<sequence>MNILIIGSGVIGLSTAFELSLRGHKVRVLTRNYEEGASWVAGGMLAPFSEGLEGNLLDFSLESLRLYPDFVERLEEVSKIKLFYNRNGILRLSLTEEEHKEIKENAERYRNMGIELEEIPTEELEKREPNISREIFGGVLFREEGNVDAEKLMDALIFACESLGIKILIDDITEIERSGESVECIKGYRDTYRADFYVFATGAWSKSLLKVPVYPVKGQILKVKGLELEKVYYSSISYIIPKENHVLIGATSEDAGFDSRTTLSGINRLIEGAVRVIPALSEAELLSVKVGFRPGTPDEMPIFDFGENFAILTGHYRNGILWAPASASLALDLIENGSISRYFELFSPKRFVKK</sequence>
<keyword evidence="2" id="KW-0784">Thiamine biosynthesis</keyword>
<dbReference type="RefSeq" id="WP_121012200.1">
    <property type="nucleotide sequence ID" value="NZ_RCCJ01000001.1"/>
</dbReference>
<keyword evidence="6" id="KW-1185">Reference proteome</keyword>
<dbReference type="GO" id="GO:0050660">
    <property type="term" value="F:flavin adenine dinucleotide binding"/>
    <property type="evidence" value="ECO:0007669"/>
    <property type="project" value="InterPro"/>
</dbReference>
<dbReference type="InterPro" id="IPR036188">
    <property type="entry name" value="FAD/NAD-bd_sf"/>
</dbReference>
<keyword evidence="3" id="KW-0560">Oxidoreductase</keyword>
<comment type="pathway">
    <text evidence="1">Cofactor biosynthesis; thiamine diphosphate biosynthesis.</text>
</comment>
<dbReference type="OrthoDB" id="9794226at2"/>
<feature type="domain" description="FAD dependent oxidoreductase" evidence="4">
    <location>
        <begin position="3"/>
        <end position="332"/>
    </location>
</feature>
<protein>
    <submittedName>
        <fullName evidence="5">Glycine oxidase</fullName>
    </submittedName>
</protein>
<evidence type="ECO:0000256" key="2">
    <source>
        <dbReference type="ARBA" id="ARBA00022977"/>
    </source>
</evidence>
<dbReference type="Gene3D" id="3.30.9.10">
    <property type="entry name" value="D-Amino Acid Oxidase, subunit A, domain 2"/>
    <property type="match status" value="1"/>
</dbReference>
<evidence type="ECO:0000256" key="3">
    <source>
        <dbReference type="ARBA" id="ARBA00023002"/>
    </source>
</evidence>
<dbReference type="PANTHER" id="PTHR13847">
    <property type="entry name" value="SARCOSINE DEHYDROGENASE-RELATED"/>
    <property type="match status" value="1"/>
</dbReference>
<dbReference type="Pfam" id="PF01266">
    <property type="entry name" value="DAO"/>
    <property type="match status" value="1"/>
</dbReference>
<dbReference type="PANTHER" id="PTHR13847:SF289">
    <property type="entry name" value="GLYCINE OXIDASE"/>
    <property type="match status" value="1"/>
</dbReference>
<dbReference type="Gene3D" id="3.50.50.60">
    <property type="entry name" value="FAD/NAD(P)-binding domain"/>
    <property type="match status" value="1"/>
</dbReference>
<gene>
    <name evidence="5" type="ORF">BCF55_1496</name>
</gene>
<evidence type="ECO:0000259" key="4">
    <source>
        <dbReference type="Pfam" id="PF01266"/>
    </source>
</evidence>
<evidence type="ECO:0000256" key="1">
    <source>
        <dbReference type="ARBA" id="ARBA00004948"/>
    </source>
</evidence>
<name>A0A497XQE0_9AQUI</name>
<comment type="caution">
    <text evidence="5">The sequence shown here is derived from an EMBL/GenBank/DDBJ whole genome shotgun (WGS) entry which is preliminary data.</text>
</comment>
<dbReference type="GO" id="GO:0005737">
    <property type="term" value="C:cytoplasm"/>
    <property type="evidence" value="ECO:0007669"/>
    <property type="project" value="TreeGrafter"/>
</dbReference>
<evidence type="ECO:0000313" key="6">
    <source>
        <dbReference type="Proteomes" id="UP000267841"/>
    </source>
</evidence>